<dbReference type="RefSeq" id="XP_035540921.1">
    <property type="nucleotide sequence ID" value="XM_035685028.1"/>
</dbReference>
<gene>
    <name evidence="2" type="primary">LOC109022195</name>
</gene>
<name>A0A6P9E0N9_JUGRE</name>
<reference evidence="2" key="1">
    <citation type="submission" date="2025-08" db="UniProtKB">
        <authorList>
            <consortium name="RefSeq"/>
        </authorList>
    </citation>
    <scope>IDENTIFICATION</scope>
    <source>
        <tissue evidence="2">Leaves</tissue>
    </source>
</reference>
<evidence type="ECO:0000313" key="1">
    <source>
        <dbReference type="Proteomes" id="UP000235220"/>
    </source>
</evidence>
<accession>A0A6P9E0N9</accession>
<dbReference type="AlphaFoldDB" id="A0A6P9E0N9"/>
<dbReference type="Proteomes" id="UP000235220">
    <property type="component" value="Chromosome 14"/>
</dbReference>
<protein>
    <submittedName>
        <fullName evidence="2">Uncharacterized protein LOC109022195 isoform X2</fullName>
    </submittedName>
</protein>
<proteinExistence type="predicted"/>
<keyword evidence="1" id="KW-1185">Reference proteome</keyword>
<sequence>MLWFGAGFYVVGAVRDSWTDRHVLFSDTKQKFAALEAGMLNLEASISNPKSDSGQTELRFLMLGNKKKKYITRRDSREAAGQANLSTDIIYKWRKASSISSKDPYFRQGKEDD</sequence>
<evidence type="ECO:0000313" key="2">
    <source>
        <dbReference type="RefSeq" id="XP_035540921.1"/>
    </source>
</evidence>
<organism evidence="1 2">
    <name type="scientific">Juglans regia</name>
    <name type="common">English walnut</name>
    <dbReference type="NCBI Taxonomy" id="51240"/>
    <lineage>
        <taxon>Eukaryota</taxon>
        <taxon>Viridiplantae</taxon>
        <taxon>Streptophyta</taxon>
        <taxon>Embryophyta</taxon>
        <taxon>Tracheophyta</taxon>
        <taxon>Spermatophyta</taxon>
        <taxon>Magnoliopsida</taxon>
        <taxon>eudicotyledons</taxon>
        <taxon>Gunneridae</taxon>
        <taxon>Pentapetalae</taxon>
        <taxon>rosids</taxon>
        <taxon>fabids</taxon>
        <taxon>Fagales</taxon>
        <taxon>Juglandaceae</taxon>
        <taxon>Juglans</taxon>
    </lineage>
</organism>
<dbReference type="GeneID" id="109022195"/>